<evidence type="ECO:0000313" key="2">
    <source>
        <dbReference type="EnsemblPlants" id="OMERI07G00720.1"/>
    </source>
</evidence>
<organism evidence="2">
    <name type="scientific">Oryza meridionalis</name>
    <dbReference type="NCBI Taxonomy" id="40149"/>
    <lineage>
        <taxon>Eukaryota</taxon>
        <taxon>Viridiplantae</taxon>
        <taxon>Streptophyta</taxon>
        <taxon>Embryophyta</taxon>
        <taxon>Tracheophyta</taxon>
        <taxon>Spermatophyta</taxon>
        <taxon>Magnoliopsida</taxon>
        <taxon>Liliopsida</taxon>
        <taxon>Poales</taxon>
        <taxon>Poaceae</taxon>
        <taxon>BOP clade</taxon>
        <taxon>Oryzoideae</taxon>
        <taxon>Oryzeae</taxon>
        <taxon>Oryzinae</taxon>
        <taxon>Oryza</taxon>
    </lineage>
</organism>
<dbReference type="EnsemblPlants" id="OMERI07G00720.1">
    <property type="protein sequence ID" value="OMERI07G00720.1"/>
    <property type="gene ID" value="OMERI07G00720"/>
</dbReference>
<evidence type="ECO:0000256" key="1">
    <source>
        <dbReference type="SAM" id="MobiDB-lite"/>
    </source>
</evidence>
<dbReference type="eggNOG" id="ENOG502R51T">
    <property type="taxonomic scope" value="Eukaryota"/>
</dbReference>
<dbReference type="PANTHER" id="PTHR33377">
    <property type="entry name" value="OS10G0134700 PROTEIN-RELATED"/>
    <property type="match status" value="1"/>
</dbReference>
<reference evidence="2" key="1">
    <citation type="submission" date="2015-04" db="UniProtKB">
        <authorList>
            <consortium name="EnsemblPlants"/>
        </authorList>
    </citation>
    <scope>IDENTIFICATION</scope>
</reference>
<dbReference type="AlphaFoldDB" id="A0A0E0E725"/>
<name>A0A0E0E725_9ORYZ</name>
<keyword evidence="3" id="KW-1185">Reference proteome</keyword>
<reference evidence="2" key="2">
    <citation type="submission" date="2018-05" db="EMBL/GenBank/DDBJ databases">
        <title>OmerRS3 (Oryza meridionalis Reference Sequence Version 3).</title>
        <authorList>
            <person name="Zhang J."/>
            <person name="Kudrna D."/>
            <person name="Lee S."/>
            <person name="Talag J."/>
            <person name="Welchert J."/>
            <person name="Wing R.A."/>
        </authorList>
    </citation>
    <scope>NUCLEOTIDE SEQUENCE [LARGE SCALE GENOMIC DNA]</scope>
    <source>
        <strain evidence="2">cv. OR44</strain>
    </source>
</reference>
<evidence type="ECO:0000313" key="3">
    <source>
        <dbReference type="Proteomes" id="UP000008021"/>
    </source>
</evidence>
<accession>A0A0E0E725</accession>
<dbReference type="PANTHER" id="PTHR33377:SF95">
    <property type="entry name" value="EXPRESSED PROTEIN"/>
    <property type="match status" value="1"/>
</dbReference>
<proteinExistence type="predicted"/>
<dbReference type="Proteomes" id="UP000008021">
    <property type="component" value="Chromosome 7"/>
</dbReference>
<dbReference type="Pfam" id="PF08224">
    <property type="entry name" value="DUF1719"/>
    <property type="match status" value="3"/>
</dbReference>
<dbReference type="Gramene" id="OMERI07G00720.1">
    <property type="protein sequence ID" value="OMERI07G00720.1"/>
    <property type="gene ID" value="OMERI07G00720"/>
</dbReference>
<feature type="region of interest" description="Disordered" evidence="1">
    <location>
        <begin position="1090"/>
        <end position="1117"/>
    </location>
</feature>
<dbReference type="HOGENOM" id="CLU_003319_0_0_1"/>
<feature type="compositionally biased region" description="Basic and acidic residues" evidence="1">
    <location>
        <begin position="1100"/>
        <end position="1109"/>
    </location>
</feature>
<feature type="compositionally biased region" description="Polar residues" evidence="1">
    <location>
        <begin position="1060"/>
        <end position="1072"/>
    </location>
</feature>
<feature type="region of interest" description="Disordered" evidence="1">
    <location>
        <begin position="1050"/>
        <end position="1072"/>
    </location>
</feature>
<feature type="region of interest" description="Disordered" evidence="1">
    <location>
        <begin position="1219"/>
        <end position="1238"/>
    </location>
</feature>
<protein>
    <submittedName>
        <fullName evidence="2">Uncharacterized protein</fullName>
    </submittedName>
</protein>
<sequence length="1238" mass="138627">MPRRTRAPWPEPSGAFLKPAVPHASPEELLSRNVTVAAVAIDGREDQAMNEHWAVLFEVEEFLLPGIDSLSIAKATTTMRWMNRRRTRFSGGPTMASPTYLCVEKIGTKIAKCRPTQWLARVIDKNILMSEVVASAVVSEAVSRISTFFIDKHKWKLSEEDGMERLEIAHIRMEAALEISSRWPRVTDASLLHWRKRLKRASDECSQVMDRCKRRAMEDDEMEQEVRQCAFPKRIAHATKSFISSFTGQKKVDSLITTSTIQRFERFANGAGEFLRFMEFGSIGRINYMPVDPLTGHLRAGKALQYENSHGNQYYLAARPMRFAERGQEAGVLLRYQNHERPEENFILGIMLRLAASTNVTAIVASCLELLPPNFKSVAEAAKQELTQLHQRGFYCFPFVDSTDPEYWSIHHAETHRARPNSACCDCEEHEHHGRSRSSDMVEPSGAFPEPVIKLAVQRYVSTRQIQKQSSSSSSSGFSGNSGPPLLQLTAVFAPHASPEQLLSGAESVTVVAIDGREEQPVHTNVGLHELEELLLPNAVNHLCHEAAASAHEVFWRSGHGVAYLCVENVRWKGAGRLIGRAQLWCGNEDGVVAADHLERLEMAQIKLEVTLETSNKWRITGDPILRRQKKLWKSVITKYAGHVEEEEAEQQVRNSSFPMQIVHATKSLVLSIYNGNIHEPNRSVVRRFEWYADGANDFLRSVEFGGTPCYYLFFDPLVGHVLAGKTLEYKLVQGNRDTPEDNFFFGLMLQLSATVITKNILMSEVIASAVVGEAVSRISTFLIDNHNRKSSEEDGLERLEMAHIKMEAALEVSSRWPLAMDSSLMRWRKKLKRASDECSHVMDRCKRRAMEDDETEKISRCSFPKRIALATRSFLSSFAADKNVDSLNSTSTIQRFERFADGAGEFLKFMEFGRIGSINYMLVDPLTGHLLAGKALQYESSHGNQYYLISKPMSFAERGQEAGVLLRYNTHERPEENFVLGILLRLTASTNVTGIVARCLDSLLPSFKHVADAAKQELTQVHHRAFYCFPFVDSTDPYWSIHHSETHRARPNPACCHGQSRSSDMVEPSTTGTTFPEQVIKLFVQRHVSARPSSSGHGGDGERRRSSEDSGPPPLLQVTAIFAPHASPEELPPSGAESAAVVAIDGREEPAVRTDIGLREVDEFLLPGAIDRLCHCHDVHGTVDGSSAAAAYEVFWRSGHGVAYLCVEKMGTEMARRHTAATVAGSHGLRRRPDDPR</sequence>
<dbReference type="InterPro" id="IPR013181">
    <property type="entry name" value="DUF1719"/>
</dbReference>
<dbReference type="SMART" id="SM01157">
    <property type="entry name" value="DUF1719"/>
    <property type="match status" value="3"/>
</dbReference>